<name>A0A1F7X308_9BACT</name>
<organism evidence="1 2">
    <name type="scientific">Candidatus Woesebacteria bacterium RBG_13_36_22</name>
    <dbReference type="NCBI Taxonomy" id="1802478"/>
    <lineage>
        <taxon>Bacteria</taxon>
        <taxon>Candidatus Woeseibacteriota</taxon>
    </lineage>
</organism>
<dbReference type="AlphaFoldDB" id="A0A1F7X308"/>
<protein>
    <submittedName>
        <fullName evidence="1">Uncharacterized protein</fullName>
    </submittedName>
</protein>
<gene>
    <name evidence="1" type="ORF">A2Z67_03790</name>
</gene>
<evidence type="ECO:0000313" key="2">
    <source>
        <dbReference type="Proteomes" id="UP000176939"/>
    </source>
</evidence>
<accession>A0A1F7X308</accession>
<proteinExistence type="predicted"/>
<reference evidence="1 2" key="1">
    <citation type="journal article" date="2016" name="Nat. Commun.">
        <title>Thousands of microbial genomes shed light on interconnected biogeochemical processes in an aquifer system.</title>
        <authorList>
            <person name="Anantharaman K."/>
            <person name="Brown C.T."/>
            <person name="Hug L.A."/>
            <person name="Sharon I."/>
            <person name="Castelle C.J."/>
            <person name="Probst A.J."/>
            <person name="Thomas B.C."/>
            <person name="Singh A."/>
            <person name="Wilkins M.J."/>
            <person name="Karaoz U."/>
            <person name="Brodie E.L."/>
            <person name="Williams K.H."/>
            <person name="Hubbard S.S."/>
            <person name="Banfield J.F."/>
        </authorList>
    </citation>
    <scope>NUCLEOTIDE SEQUENCE [LARGE SCALE GENOMIC DNA]</scope>
</reference>
<evidence type="ECO:0000313" key="1">
    <source>
        <dbReference type="EMBL" id="OGM09079.1"/>
    </source>
</evidence>
<comment type="caution">
    <text evidence="1">The sequence shown here is derived from an EMBL/GenBank/DDBJ whole genome shotgun (WGS) entry which is preliminary data.</text>
</comment>
<dbReference type="EMBL" id="MGFQ01000027">
    <property type="protein sequence ID" value="OGM09079.1"/>
    <property type="molecule type" value="Genomic_DNA"/>
</dbReference>
<sequence length="155" mass="18234">MLTFEKAISETRQLYTWLRDNLGKLKGSCPKPNVLNYINQCPCCQYVTELTGLNSIGNRHSINLCEQFCPLEWPKNKKNHRICFGPGGLWTNYKKLEDDYLHLVWVLKLFFIKEREDKTEVLNELIISINAIINLPAKKRNKMKESCWYKGIPQR</sequence>
<dbReference type="Proteomes" id="UP000176939">
    <property type="component" value="Unassembled WGS sequence"/>
</dbReference>